<dbReference type="Proteomes" id="UP000023152">
    <property type="component" value="Unassembled WGS sequence"/>
</dbReference>
<sequence length="273" mass="31048">RTGFELKRSDLWTIGVITYVLVTGRPPFWGRENKEIIRKIVHGVVRFPNTIKLTESCQNFILGLLQKDPRDRMSAKEALQHPWITGEQATQYGEEILFNIAALGKASQLKQLIVTTVASNLDNKHRKEYEKQFNAIDFNNDELLDCADVVAFLGKVLPDLNESDVQTIAKSLVENITGNPDTPITKSNWDNANVAKLLSSEHLIARQFKKLDVDEDGFLSAQDLLQIFDDSNLEQLRQIIDEIDLDGDGQINFEEFKRAMQFQPAYSSPKQKQ</sequence>
<evidence type="ECO:0000313" key="12">
    <source>
        <dbReference type="Proteomes" id="UP000023152"/>
    </source>
</evidence>
<keyword evidence="4" id="KW-0547">Nucleotide-binding</keyword>
<evidence type="ECO:0000256" key="8">
    <source>
        <dbReference type="ARBA" id="ARBA00024334"/>
    </source>
</evidence>
<dbReference type="Gene3D" id="1.10.510.10">
    <property type="entry name" value="Transferase(Phosphotransferase) domain 1"/>
    <property type="match status" value="1"/>
</dbReference>
<keyword evidence="5 11" id="KW-0418">Kinase</keyword>
<keyword evidence="7" id="KW-0067">ATP-binding</keyword>
<reference evidence="11 12" key="1">
    <citation type="journal article" date="2013" name="Curr. Biol.">
        <title>The Genome of the Foraminiferan Reticulomyxa filosa.</title>
        <authorList>
            <person name="Glockner G."/>
            <person name="Hulsmann N."/>
            <person name="Schleicher M."/>
            <person name="Noegel A.A."/>
            <person name="Eichinger L."/>
            <person name="Gallinger C."/>
            <person name="Pawlowski J."/>
            <person name="Sierra R."/>
            <person name="Euteneuer U."/>
            <person name="Pillet L."/>
            <person name="Moustafa A."/>
            <person name="Platzer M."/>
            <person name="Groth M."/>
            <person name="Szafranski K."/>
            <person name="Schliwa M."/>
        </authorList>
    </citation>
    <scope>NUCLEOTIDE SEQUENCE [LARGE SCALE GENOMIC DNA]</scope>
</reference>
<dbReference type="InterPro" id="IPR011009">
    <property type="entry name" value="Kinase-like_dom_sf"/>
</dbReference>
<comment type="similarity">
    <text evidence="8">Belongs to the protein kinase superfamily. Ser/Thr protein kinase family. CDPK subfamily.</text>
</comment>
<evidence type="ECO:0000256" key="3">
    <source>
        <dbReference type="ARBA" id="ARBA00022679"/>
    </source>
</evidence>
<keyword evidence="3" id="KW-0808">Transferase</keyword>
<keyword evidence="12" id="KW-1185">Reference proteome</keyword>
<comment type="caution">
    <text evidence="11">The sequence shown here is derived from an EMBL/GenBank/DDBJ whole genome shotgun (WGS) entry which is preliminary data.</text>
</comment>
<dbReference type="SUPFAM" id="SSF47473">
    <property type="entry name" value="EF-hand"/>
    <property type="match status" value="1"/>
</dbReference>
<feature type="domain" description="EF-hand" evidence="10">
    <location>
        <begin position="231"/>
        <end position="266"/>
    </location>
</feature>
<dbReference type="Pfam" id="PF00069">
    <property type="entry name" value="Pkinase"/>
    <property type="match status" value="1"/>
</dbReference>
<evidence type="ECO:0000259" key="10">
    <source>
        <dbReference type="PROSITE" id="PS50222"/>
    </source>
</evidence>
<dbReference type="PROSITE" id="PS00018">
    <property type="entry name" value="EF_HAND_1"/>
    <property type="match status" value="1"/>
</dbReference>
<dbReference type="GO" id="GO:0005524">
    <property type="term" value="F:ATP binding"/>
    <property type="evidence" value="ECO:0007669"/>
    <property type="project" value="UniProtKB-KW"/>
</dbReference>
<dbReference type="PROSITE" id="PS50011">
    <property type="entry name" value="PROTEIN_KINASE_DOM"/>
    <property type="match status" value="1"/>
</dbReference>
<dbReference type="InterPro" id="IPR018247">
    <property type="entry name" value="EF_Hand_1_Ca_BS"/>
</dbReference>
<dbReference type="SUPFAM" id="SSF56112">
    <property type="entry name" value="Protein kinase-like (PK-like)"/>
    <property type="match status" value="1"/>
</dbReference>
<evidence type="ECO:0000259" key="9">
    <source>
        <dbReference type="PROSITE" id="PS50011"/>
    </source>
</evidence>
<dbReference type="InterPro" id="IPR011992">
    <property type="entry name" value="EF-hand-dom_pair"/>
</dbReference>
<organism evidence="11 12">
    <name type="scientific">Reticulomyxa filosa</name>
    <dbReference type="NCBI Taxonomy" id="46433"/>
    <lineage>
        <taxon>Eukaryota</taxon>
        <taxon>Sar</taxon>
        <taxon>Rhizaria</taxon>
        <taxon>Retaria</taxon>
        <taxon>Foraminifera</taxon>
        <taxon>Monothalamids</taxon>
        <taxon>Reticulomyxidae</taxon>
        <taxon>Reticulomyxa</taxon>
    </lineage>
</organism>
<dbReference type="InterPro" id="IPR050205">
    <property type="entry name" value="CDPK_Ser/Thr_kinases"/>
</dbReference>
<dbReference type="GO" id="GO:0005509">
    <property type="term" value="F:calcium ion binding"/>
    <property type="evidence" value="ECO:0007669"/>
    <property type="project" value="InterPro"/>
</dbReference>
<keyword evidence="2" id="KW-0723">Serine/threonine-protein kinase</keyword>
<name>X6NCD6_RETFI</name>
<dbReference type="Pfam" id="PF13499">
    <property type="entry name" value="EF-hand_7"/>
    <property type="match status" value="1"/>
</dbReference>
<evidence type="ECO:0000256" key="5">
    <source>
        <dbReference type="ARBA" id="ARBA00022777"/>
    </source>
</evidence>
<dbReference type="OMA" id="KLTESCQ"/>
<dbReference type="PANTHER" id="PTHR24349">
    <property type="entry name" value="SERINE/THREONINE-PROTEIN KINASE"/>
    <property type="match status" value="1"/>
</dbReference>
<dbReference type="OrthoDB" id="40902at2759"/>
<dbReference type="InterPro" id="IPR000719">
    <property type="entry name" value="Prot_kinase_dom"/>
</dbReference>
<evidence type="ECO:0000256" key="7">
    <source>
        <dbReference type="ARBA" id="ARBA00022840"/>
    </source>
</evidence>
<feature type="non-terminal residue" evidence="11">
    <location>
        <position position="1"/>
    </location>
</feature>
<protein>
    <submittedName>
        <fullName evidence="11">Calcium-dependent protein kinase</fullName>
    </submittedName>
</protein>
<feature type="domain" description="Protein kinase" evidence="9">
    <location>
        <begin position="1"/>
        <end position="84"/>
    </location>
</feature>
<keyword evidence="6" id="KW-0106">Calcium</keyword>
<evidence type="ECO:0000313" key="11">
    <source>
        <dbReference type="EMBL" id="ETO23414.1"/>
    </source>
</evidence>
<accession>X6NCD6</accession>
<dbReference type="InterPro" id="IPR002048">
    <property type="entry name" value="EF_hand_dom"/>
</dbReference>
<evidence type="ECO:0000256" key="1">
    <source>
        <dbReference type="ARBA" id="ARBA00001946"/>
    </source>
</evidence>
<dbReference type="Gene3D" id="1.10.238.10">
    <property type="entry name" value="EF-hand"/>
    <property type="match status" value="1"/>
</dbReference>
<dbReference type="AlphaFoldDB" id="X6NCD6"/>
<comment type="cofactor">
    <cofactor evidence="1">
        <name>Mg(2+)</name>
        <dbReference type="ChEBI" id="CHEBI:18420"/>
    </cofactor>
</comment>
<evidence type="ECO:0000256" key="4">
    <source>
        <dbReference type="ARBA" id="ARBA00022741"/>
    </source>
</evidence>
<dbReference type="PROSITE" id="PS50222">
    <property type="entry name" value="EF_HAND_2"/>
    <property type="match status" value="1"/>
</dbReference>
<evidence type="ECO:0000256" key="2">
    <source>
        <dbReference type="ARBA" id="ARBA00022527"/>
    </source>
</evidence>
<evidence type="ECO:0000256" key="6">
    <source>
        <dbReference type="ARBA" id="ARBA00022837"/>
    </source>
</evidence>
<dbReference type="CDD" id="cd00051">
    <property type="entry name" value="EFh"/>
    <property type="match status" value="1"/>
</dbReference>
<proteinExistence type="inferred from homology"/>
<dbReference type="EMBL" id="ASPP01009960">
    <property type="protein sequence ID" value="ETO23414.1"/>
    <property type="molecule type" value="Genomic_DNA"/>
</dbReference>
<dbReference type="GO" id="GO:0004674">
    <property type="term" value="F:protein serine/threonine kinase activity"/>
    <property type="evidence" value="ECO:0007669"/>
    <property type="project" value="UniProtKB-KW"/>
</dbReference>
<gene>
    <name evidence="11" type="ORF">RFI_13767</name>
</gene>
<dbReference type="SMART" id="SM00054">
    <property type="entry name" value="EFh"/>
    <property type="match status" value="3"/>
</dbReference>